<reference evidence="3" key="1">
    <citation type="journal article" date="2024" name="IScience">
        <title>Strigolactones Initiate the Formation of Haustorium-like Structures in Castilleja.</title>
        <authorList>
            <person name="Buerger M."/>
            <person name="Peterson D."/>
            <person name="Chory J."/>
        </authorList>
    </citation>
    <scope>NUCLEOTIDE SEQUENCE [LARGE SCALE GENOMIC DNA]</scope>
</reference>
<feature type="region of interest" description="Disordered" evidence="1">
    <location>
        <begin position="25"/>
        <end position="233"/>
    </location>
</feature>
<gene>
    <name evidence="2" type="ORF">CASFOL_017910</name>
</gene>
<name>A0ABD3DBD2_9LAMI</name>
<dbReference type="PANTHER" id="PTHR34835">
    <property type="entry name" value="OS07G0283600 PROTEIN-RELATED"/>
    <property type="match status" value="1"/>
</dbReference>
<dbReference type="EMBL" id="JAVIJP010000019">
    <property type="protein sequence ID" value="KAL3638539.1"/>
    <property type="molecule type" value="Genomic_DNA"/>
</dbReference>
<feature type="compositionally biased region" description="Polar residues" evidence="1">
    <location>
        <begin position="76"/>
        <end position="87"/>
    </location>
</feature>
<keyword evidence="3" id="KW-1185">Reference proteome</keyword>
<proteinExistence type="predicted"/>
<comment type="caution">
    <text evidence="2">The sequence shown here is derived from an EMBL/GenBank/DDBJ whole genome shotgun (WGS) entry which is preliminary data.</text>
</comment>
<dbReference type="PANTHER" id="PTHR34835:SF90">
    <property type="entry name" value="AMINOTRANSFERASE-LIKE PLANT MOBILE DOMAIN-CONTAINING PROTEIN"/>
    <property type="match status" value="1"/>
</dbReference>
<feature type="compositionally biased region" description="Basic and acidic residues" evidence="1">
    <location>
        <begin position="220"/>
        <end position="230"/>
    </location>
</feature>
<evidence type="ECO:0000313" key="3">
    <source>
        <dbReference type="Proteomes" id="UP001632038"/>
    </source>
</evidence>
<feature type="region of interest" description="Disordered" evidence="1">
    <location>
        <begin position="615"/>
        <end position="640"/>
    </location>
</feature>
<accession>A0ABD3DBD2</accession>
<protein>
    <submittedName>
        <fullName evidence="2">Uncharacterized protein</fullName>
    </submittedName>
</protein>
<feature type="compositionally biased region" description="Low complexity" evidence="1">
    <location>
        <begin position="202"/>
        <end position="219"/>
    </location>
</feature>
<dbReference type="AlphaFoldDB" id="A0ABD3DBD2"/>
<sequence length="880" mass="100375">MGDAQSIQFCTREKPSMLTEVSINESAAVQPAKKQKKQTQKPTEVIMRNLRKSKASQSNEIPPSLPADDGPPLSPSRVNEVSINDSAAVQPAKKQKKETQKSLKPTEVIMRNLRKSKASQSNEIPPSLPADDGPPLSPSRVNEVSINDSAAVQPAKKQKKETQKSLKPTEVITRNLRKRKASQSNEIPPSLPADDGPPVSPSPNNEFSNPSPSTSNSLSSKEDRRVKKEPLMPNKKAMIRTSAIQIFFVIKNLNEEQRISVEEMGFGGLMKLRTSGNIPQLITYLLEKFNWSRCSFKFDKFSEMFLDEGDVESIFDLPRGQKSVLEALERIDDDDYSTLVDDYKKRWNVRDAGALTTTMSSEMLNRQDSGDDFKRDFIVLVHTALFRSHQGRKANYKILKVLNDLNDLKNYNWCYYLIECLISTVKKWRTSESKHKFFAGPGLFMMLCYVDRMEFMQRKENSREFPVCSNWKSCDIMTRVKYEIELGGLGQGKVVERLKRPTEHKEVEPEKSKVHQLEKLRKDTREEGGQKDREGERLEEDTEQQRGQNDKERGQMDTEEEGQKDTKEKLKNVLKKMTGAVNEFRTVMDDMGKEPHFTNEILMTPFDLILNEKEKEKQGTPKDPTPKDPTPKESAPKEKSMLDDSLFEDEELVNELFALWDIFLVPQKVAKIPVSDGKSPRSYSLGLEDISPMGVDGEMNGGDDVSDGNTDMIEIVTIPSTVESNECKEIVVYENNEFIDVDPTIQSNEELFKEVDRIADLYHRLGKEAEEEEDKNKEAEEEPIPADKNIGEGIEDIILVPTPTMPIFEADFNGILAESEDEVLDVVRRKNLFRNYEDVSLLFRSPFWTEKKNQLKNCVSTKEKLISEYAFFKPQDETEE</sequence>
<dbReference type="Proteomes" id="UP001632038">
    <property type="component" value="Unassembled WGS sequence"/>
</dbReference>
<evidence type="ECO:0000313" key="2">
    <source>
        <dbReference type="EMBL" id="KAL3638539.1"/>
    </source>
</evidence>
<feature type="compositionally biased region" description="Polar residues" evidence="1">
    <location>
        <begin position="139"/>
        <end position="150"/>
    </location>
</feature>
<feature type="region of interest" description="Disordered" evidence="1">
    <location>
        <begin position="500"/>
        <end position="569"/>
    </location>
</feature>
<evidence type="ECO:0000256" key="1">
    <source>
        <dbReference type="SAM" id="MobiDB-lite"/>
    </source>
</evidence>
<feature type="compositionally biased region" description="Basic and acidic residues" evidence="1">
    <location>
        <begin position="548"/>
        <end position="569"/>
    </location>
</feature>
<feature type="compositionally biased region" description="Basic and acidic residues" evidence="1">
    <location>
        <begin position="500"/>
        <end position="536"/>
    </location>
</feature>
<organism evidence="2 3">
    <name type="scientific">Castilleja foliolosa</name>
    <dbReference type="NCBI Taxonomy" id="1961234"/>
    <lineage>
        <taxon>Eukaryota</taxon>
        <taxon>Viridiplantae</taxon>
        <taxon>Streptophyta</taxon>
        <taxon>Embryophyta</taxon>
        <taxon>Tracheophyta</taxon>
        <taxon>Spermatophyta</taxon>
        <taxon>Magnoliopsida</taxon>
        <taxon>eudicotyledons</taxon>
        <taxon>Gunneridae</taxon>
        <taxon>Pentapetalae</taxon>
        <taxon>asterids</taxon>
        <taxon>lamiids</taxon>
        <taxon>Lamiales</taxon>
        <taxon>Orobanchaceae</taxon>
        <taxon>Pedicularideae</taxon>
        <taxon>Castillejinae</taxon>
        <taxon>Castilleja</taxon>
    </lineage>
</organism>